<accession>A0A6C0J1J1</accession>
<dbReference type="EMBL" id="MN740292">
    <property type="protein sequence ID" value="QHT98525.1"/>
    <property type="molecule type" value="Genomic_DNA"/>
</dbReference>
<protein>
    <submittedName>
        <fullName evidence="1">Uncharacterized protein</fullName>
    </submittedName>
</protein>
<dbReference type="AlphaFoldDB" id="A0A6C0J1J1"/>
<proteinExistence type="predicted"/>
<organism evidence="1">
    <name type="scientific">viral metagenome</name>
    <dbReference type="NCBI Taxonomy" id="1070528"/>
    <lineage>
        <taxon>unclassified sequences</taxon>
        <taxon>metagenomes</taxon>
        <taxon>organismal metagenomes</taxon>
    </lineage>
</organism>
<evidence type="ECO:0000313" key="1">
    <source>
        <dbReference type="EMBL" id="QHT98525.1"/>
    </source>
</evidence>
<sequence>MCRFSNLYYEATERRRESPFVDWIKILPPNRLVPLDSYDRRSDFHKVANVVLDADTRRQTVIKFDTTINTDDWKSKQEWLYLFVVDGKIIKIGGTRDGLKKRCGSYLCGHHIPERGRSGDCSKTNAFIYNTFEFYLNMGFEIEMYAYRIEPQVLSVPIFDDELIQVTAQVFHAYESRYIERFKRTYGFLPALCDNSDPNYRD</sequence>
<reference evidence="1" key="1">
    <citation type="journal article" date="2020" name="Nature">
        <title>Giant virus diversity and host interactions through global metagenomics.</title>
        <authorList>
            <person name="Schulz F."/>
            <person name="Roux S."/>
            <person name="Paez-Espino D."/>
            <person name="Jungbluth S."/>
            <person name="Walsh D.A."/>
            <person name="Denef V.J."/>
            <person name="McMahon K.D."/>
            <person name="Konstantinidis K.T."/>
            <person name="Eloe-Fadrosh E.A."/>
            <person name="Kyrpides N.C."/>
            <person name="Woyke T."/>
        </authorList>
    </citation>
    <scope>NUCLEOTIDE SEQUENCE</scope>
    <source>
        <strain evidence="1">GVMAG-M-3300025652-16</strain>
    </source>
</reference>
<dbReference type="Gene3D" id="3.40.1440.50">
    <property type="match status" value="1"/>
</dbReference>
<name>A0A6C0J1J1_9ZZZZ</name>